<reference evidence="5 6" key="1">
    <citation type="submission" date="2016-09" db="EMBL/GenBank/DDBJ databases">
        <title>Rhizobium sp. nov., a novel species isolated from the rice rhizosphere.</title>
        <authorList>
            <person name="Zhao J."/>
            <person name="Zhang X."/>
        </authorList>
    </citation>
    <scope>NUCLEOTIDE SEQUENCE [LARGE SCALE GENOMIC DNA]</scope>
    <source>
        <strain evidence="5 6">1.7048</strain>
    </source>
</reference>
<comment type="subcellular location">
    <subcellularLocation>
        <location evidence="1">Cell envelope</location>
    </subcellularLocation>
</comment>
<dbReference type="EMBL" id="MKIP01000053">
    <property type="protein sequence ID" value="OLP59315.1"/>
    <property type="molecule type" value="Genomic_DNA"/>
</dbReference>
<evidence type="ECO:0000256" key="1">
    <source>
        <dbReference type="ARBA" id="ARBA00004196"/>
    </source>
</evidence>
<dbReference type="InterPro" id="IPR038352">
    <property type="entry name" value="Imelysin_sf"/>
</dbReference>
<gene>
    <name evidence="5" type="ORF">BJF93_04515</name>
</gene>
<dbReference type="CDD" id="cd14659">
    <property type="entry name" value="Imelysin-like_IPPA"/>
    <property type="match status" value="1"/>
</dbReference>
<keyword evidence="2 3" id="KW-0732">Signal</keyword>
<feature type="domain" description="Imelysin-like" evidence="4">
    <location>
        <begin position="61"/>
        <end position="353"/>
    </location>
</feature>
<organism evidence="5 6">
    <name type="scientific">Xaviernesmea oryzae</name>
    <dbReference type="NCBI Taxonomy" id="464029"/>
    <lineage>
        <taxon>Bacteria</taxon>
        <taxon>Pseudomonadati</taxon>
        <taxon>Pseudomonadota</taxon>
        <taxon>Alphaproteobacteria</taxon>
        <taxon>Hyphomicrobiales</taxon>
        <taxon>Rhizobiaceae</taxon>
        <taxon>Rhizobium/Agrobacterium group</taxon>
        <taxon>Xaviernesmea</taxon>
    </lineage>
</organism>
<evidence type="ECO:0000313" key="5">
    <source>
        <dbReference type="EMBL" id="OLP59315.1"/>
    </source>
</evidence>
<dbReference type="Proteomes" id="UP000186364">
    <property type="component" value="Unassembled WGS sequence"/>
</dbReference>
<sequence length="383" mass="40791">MRAFAFLKRPVLAGLLCAATLASGPALATQDNQEPDPNFVPHLLQADHLPSVMERAVDQVIRPGYREVAARGGQLSQSLRALCAAPSPEELEKARAAFADTVKAWAAIEFVQVGPVLEDARMERILFFPDRKGLGLKQVQRILAQKDETALKPETLRVKSVAVQGLTALEFVLYGTGAETVATGEGAFRCGYGAAIATNIERTAAELTAAWEAPDGVAHAWKVPGEDNPVYRDASEAATGLLGVLVHGVENVRDQRIRPFLADGLQDGAGRPKQAIYWRSGLTMAAVSGNLAGLKRLFDVSDAGALLPEDKRAVETDIDALFVKVTGAAEALNRPVAEVLSDRNARSQLDVLSVNVESLLDKLNKDFGGAIGLTAGFSFADGD</sequence>
<dbReference type="Gene3D" id="1.20.1420.20">
    <property type="entry name" value="M75 peptidase, HXXE motif"/>
    <property type="match status" value="1"/>
</dbReference>
<dbReference type="AlphaFoldDB" id="A0A1Q9AV36"/>
<dbReference type="OrthoDB" id="5729110at2"/>
<dbReference type="GO" id="GO:0030313">
    <property type="term" value="C:cell envelope"/>
    <property type="evidence" value="ECO:0007669"/>
    <property type="project" value="UniProtKB-SubCell"/>
</dbReference>
<evidence type="ECO:0000256" key="2">
    <source>
        <dbReference type="ARBA" id="ARBA00022729"/>
    </source>
</evidence>
<dbReference type="Pfam" id="PF09375">
    <property type="entry name" value="Peptidase_M75"/>
    <property type="match status" value="1"/>
</dbReference>
<dbReference type="RefSeq" id="WP_075628659.1">
    <property type="nucleotide sequence ID" value="NZ_FOAM01000004.1"/>
</dbReference>
<name>A0A1Q9AV36_9HYPH</name>
<proteinExistence type="predicted"/>
<evidence type="ECO:0000256" key="3">
    <source>
        <dbReference type="SAM" id="SignalP"/>
    </source>
</evidence>
<comment type="caution">
    <text evidence="5">The sequence shown here is derived from an EMBL/GenBank/DDBJ whole genome shotgun (WGS) entry which is preliminary data.</text>
</comment>
<evidence type="ECO:0000259" key="4">
    <source>
        <dbReference type="Pfam" id="PF09375"/>
    </source>
</evidence>
<accession>A0A1Q9AV36</accession>
<feature type="chain" id="PRO_5010372349" description="Imelysin-like domain-containing protein" evidence="3">
    <location>
        <begin position="29"/>
        <end position="383"/>
    </location>
</feature>
<protein>
    <recommendedName>
        <fullName evidence="4">Imelysin-like domain-containing protein</fullName>
    </recommendedName>
</protein>
<dbReference type="InterPro" id="IPR018976">
    <property type="entry name" value="Imelysin-like"/>
</dbReference>
<dbReference type="InterPro" id="IPR034984">
    <property type="entry name" value="Imelysin-like_IPPA"/>
</dbReference>
<keyword evidence="6" id="KW-1185">Reference proteome</keyword>
<feature type="signal peptide" evidence="3">
    <location>
        <begin position="1"/>
        <end position="28"/>
    </location>
</feature>
<evidence type="ECO:0000313" key="6">
    <source>
        <dbReference type="Proteomes" id="UP000186364"/>
    </source>
</evidence>